<feature type="compositionally biased region" description="Polar residues" evidence="1">
    <location>
        <begin position="9"/>
        <end position="18"/>
    </location>
</feature>
<evidence type="ECO:0000313" key="2">
    <source>
        <dbReference type="Proteomes" id="UP000095284"/>
    </source>
</evidence>
<feature type="region of interest" description="Disordered" evidence="1">
    <location>
        <begin position="1"/>
        <end position="25"/>
    </location>
</feature>
<protein>
    <submittedName>
        <fullName evidence="3">CARD domain-containing protein</fullName>
    </submittedName>
</protein>
<reference evidence="3" key="1">
    <citation type="submission" date="2016-11" db="UniProtKB">
        <authorList>
            <consortium name="WormBaseParasite"/>
        </authorList>
    </citation>
    <scope>IDENTIFICATION</scope>
</reference>
<dbReference type="WBParaSite" id="BXY_0587500.1">
    <property type="protein sequence ID" value="BXY_0587500.1"/>
    <property type="gene ID" value="BXY_0587500"/>
</dbReference>
<proteinExistence type="predicted"/>
<organism evidence="2 3">
    <name type="scientific">Bursaphelenchus xylophilus</name>
    <name type="common">Pinewood nematode worm</name>
    <name type="synonym">Aphelenchoides xylophilus</name>
    <dbReference type="NCBI Taxonomy" id="6326"/>
    <lineage>
        <taxon>Eukaryota</taxon>
        <taxon>Metazoa</taxon>
        <taxon>Ecdysozoa</taxon>
        <taxon>Nematoda</taxon>
        <taxon>Chromadorea</taxon>
        <taxon>Rhabditida</taxon>
        <taxon>Tylenchina</taxon>
        <taxon>Tylenchomorpha</taxon>
        <taxon>Aphelenchoidea</taxon>
        <taxon>Aphelenchoididae</taxon>
        <taxon>Bursaphelenchus</taxon>
    </lineage>
</organism>
<dbReference type="AlphaFoldDB" id="A0A1I7RYQ7"/>
<accession>A0A1I7RYQ7</accession>
<sequence length="138" mass="15984">MRRSIKKIYSSSPTQADHNSPVRPLEEDQIRTVLRELRTRNVNLDMDLARLERMIRSNDPLVQELVDQIRIHSKMSPRLQRRVEKCRKIVEPLLRDKVGARQKLLFGAVDLAQNFPELYSSEDGSAIAVVGPRNLKKK</sequence>
<evidence type="ECO:0000313" key="3">
    <source>
        <dbReference type="WBParaSite" id="BXY_0587500.1"/>
    </source>
</evidence>
<dbReference type="Proteomes" id="UP000095284">
    <property type="component" value="Unplaced"/>
</dbReference>
<evidence type="ECO:0000256" key="1">
    <source>
        <dbReference type="SAM" id="MobiDB-lite"/>
    </source>
</evidence>
<name>A0A1I7RYQ7_BURXY</name>